<evidence type="ECO:0000313" key="7">
    <source>
        <dbReference type="Proteomes" id="UP001235939"/>
    </source>
</evidence>
<evidence type="ECO:0000256" key="3">
    <source>
        <dbReference type="ARBA" id="ARBA00022989"/>
    </source>
</evidence>
<feature type="transmembrane region" description="Helical" evidence="5">
    <location>
        <begin position="167"/>
        <end position="188"/>
    </location>
</feature>
<dbReference type="InterPro" id="IPR005178">
    <property type="entry name" value="Ostalpha/TMEM184C"/>
</dbReference>
<reference evidence="6 7" key="1">
    <citation type="submission" date="2022-01" db="EMBL/GenBank/DDBJ databases">
        <title>A chromosomal length assembly of Cordylochernes scorpioides.</title>
        <authorList>
            <person name="Zeh D."/>
            <person name="Zeh J."/>
        </authorList>
    </citation>
    <scope>NUCLEOTIDE SEQUENCE [LARGE SCALE GENOMIC DNA]</scope>
    <source>
        <strain evidence="6">IN4F17</strain>
        <tissue evidence="6">Whole Body</tissue>
    </source>
</reference>
<dbReference type="PANTHER" id="PTHR23423">
    <property type="entry name" value="ORGANIC SOLUTE TRANSPORTER-RELATED"/>
    <property type="match status" value="1"/>
</dbReference>
<dbReference type="EMBL" id="CP092879">
    <property type="protein sequence ID" value="UYV79525.1"/>
    <property type="molecule type" value="Genomic_DNA"/>
</dbReference>
<feature type="transmembrane region" description="Helical" evidence="5">
    <location>
        <begin position="131"/>
        <end position="155"/>
    </location>
</feature>
<dbReference type="SMART" id="SM01417">
    <property type="entry name" value="Solute_trans_a"/>
    <property type="match status" value="1"/>
</dbReference>
<name>A0ABY6LEC9_9ARAC</name>
<protein>
    <submittedName>
        <fullName evidence="6">Uncharacterized protein</fullName>
    </submittedName>
</protein>
<evidence type="ECO:0000256" key="5">
    <source>
        <dbReference type="SAM" id="Phobius"/>
    </source>
</evidence>
<proteinExistence type="predicted"/>
<feature type="transmembrane region" description="Helical" evidence="5">
    <location>
        <begin position="25"/>
        <end position="49"/>
    </location>
</feature>
<keyword evidence="4 5" id="KW-0472">Membrane</keyword>
<accession>A0ABY6LEC9</accession>
<feature type="transmembrane region" description="Helical" evidence="5">
    <location>
        <begin position="61"/>
        <end position="83"/>
    </location>
</feature>
<keyword evidence="3 5" id="KW-1133">Transmembrane helix</keyword>
<dbReference type="Pfam" id="PF03619">
    <property type="entry name" value="Solute_trans_a"/>
    <property type="match status" value="1"/>
</dbReference>
<sequence>MVVTTMYGIFMEESLFLYRHWPFKFYLLTISCLSGFPVVGLCLFITLLVPRAASVLTTVVILYLPFPMLAFFWLLACYVGCVLQKLEGRQVPLQGPPLCCVCCCCPRPPFTRELNCEVCDLQLNLTSLSPYLLCLNALSFFLGMYGLVIFTRMAAAVLDGFYVRGKFLVLQLHFILVRFQFLLFDLLAKLEMTPCHPPAVSPAVSAI</sequence>
<organism evidence="6 7">
    <name type="scientific">Cordylochernes scorpioides</name>
    <dbReference type="NCBI Taxonomy" id="51811"/>
    <lineage>
        <taxon>Eukaryota</taxon>
        <taxon>Metazoa</taxon>
        <taxon>Ecdysozoa</taxon>
        <taxon>Arthropoda</taxon>
        <taxon>Chelicerata</taxon>
        <taxon>Arachnida</taxon>
        <taxon>Pseudoscorpiones</taxon>
        <taxon>Cheliferoidea</taxon>
        <taxon>Chernetidae</taxon>
        <taxon>Cordylochernes</taxon>
    </lineage>
</organism>
<evidence type="ECO:0000313" key="6">
    <source>
        <dbReference type="EMBL" id="UYV79525.1"/>
    </source>
</evidence>
<evidence type="ECO:0000256" key="4">
    <source>
        <dbReference type="ARBA" id="ARBA00023136"/>
    </source>
</evidence>
<keyword evidence="7" id="KW-1185">Reference proteome</keyword>
<keyword evidence="2 5" id="KW-0812">Transmembrane</keyword>
<dbReference type="Proteomes" id="UP001235939">
    <property type="component" value="Chromosome 17"/>
</dbReference>
<comment type="subcellular location">
    <subcellularLocation>
        <location evidence="1">Membrane</location>
        <topology evidence="1">Multi-pass membrane protein</topology>
    </subcellularLocation>
</comment>
<evidence type="ECO:0000256" key="2">
    <source>
        <dbReference type="ARBA" id="ARBA00022692"/>
    </source>
</evidence>
<gene>
    <name evidence="6" type="ORF">LAZ67_17002998</name>
</gene>
<evidence type="ECO:0000256" key="1">
    <source>
        <dbReference type="ARBA" id="ARBA00004141"/>
    </source>
</evidence>